<keyword evidence="5" id="KW-0862">Zinc</keyword>
<dbReference type="PANTHER" id="PTHR20855">
    <property type="entry name" value="ADIPOR/PROGESTIN RECEPTOR-RELATED"/>
    <property type="match status" value="1"/>
</dbReference>
<dbReference type="InterPro" id="IPR004254">
    <property type="entry name" value="AdipoR/HlyIII-related"/>
</dbReference>
<dbReference type="AlphaFoldDB" id="A0A7J6U928"/>
<feature type="transmembrane region" description="Helical" evidence="7">
    <location>
        <begin position="642"/>
        <end position="661"/>
    </location>
</feature>
<keyword evidence="2 7" id="KW-0812">Transmembrane</keyword>
<reference evidence="8 9" key="1">
    <citation type="submission" date="2020-04" db="EMBL/GenBank/DDBJ databases">
        <title>Perkinsus olseni comparative genomics.</title>
        <authorList>
            <person name="Bogema D.R."/>
        </authorList>
    </citation>
    <scope>NUCLEOTIDE SEQUENCE [LARGE SCALE GENOMIC DNA]</scope>
    <source>
        <strain evidence="8 9">ATCC PRA-207</strain>
    </source>
</reference>
<feature type="compositionally biased region" description="Basic and acidic residues" evidence="6">
    <location>
        <begin position="534"/>
        <end position="544"/>
    </location>
</feature>
<evidence type="ECO:0000256" key="5">
    <source>
        <dbReference type="PIRSR" id="PIRSR604254-1"/>
    </source>
</evidence>
<dbReference type="GO" id="GO:0016020">
    <property type="term" value="C:membrane"/>
    <property type="evidence" value="ECO:0007669"/>
    <property type="project" value="UniProtKB-SubCell"/>
</dbReference>
<dbReference type="Gene3D" id="3.80.10.10">
    <property type="entry name" value="Ribonuclease Inhibitor"/>
    <property type="match status" value="1"/>
</dbReference>
<feature type="region of interest" description="Disordered" evidence="6">
    <location>
        <begin position="511"/>
        <end position="544"/>
    </location>
</feature>
<feature type="transmembrane region" description="Helical" evidence="7">
    <location>
        <begin position="699"/>
        <end position="718"/>
    </location>
</feature>
<dbReference type="EMBL" id="JABANO010005572">
    <property type="protein sequence ID" value="KAF4753270.1"/>
    <property type="molecule type" value="Genomic_DNA"/>
</dbReference>
<name>A0A7J6U928_PEROL</name>
<feature type="transmembrane region" description="Helical" evidence="7">
    <location>
        <begin position="762"/>
        <end position="785"/>
    </location>
</feature>
<protein>
    <submittedName>
        <fullName evidence="8">Uncharacterized protein</fullName>
    </submittedName>
</protein>
<evidence type="ECO:0000256" key="4">
    <source>
        <dbReference type="ARBA" id="ARBA00023136"/>
    </source>
</evidence>
<evidence type="ECO:0000256" key="7">
    <source>
        <dbReference type="SAM" id="Phobius"/>
    </source>
</evidence>
<feature type="transmembrane region" description="Helical" evidence="7">
    <location>
        <begin position="673"/>
        <end position="693"/>
    </location>
</feature>
<feature type="compositionally biased region" description="Basic and acidic residues" evidence="6">
    <location>
        <begin position="514"/>
        <end position="524"/>
    </location>
</feature>
<proteinExistence type="predicted"/>
<feature type="region of interest" description="Disordered" evidence="6">
    <location>
        <begin position="278"/>
        <end position="298"/>
    </location>
</feature>
<keyword evidence="9" id="KW-1185">Reference proteome</keyword>
<dbReference type="SUPFAM" id="SSF52047">
    <property type="entry name" value="RNI-like"/>
    <property type="match status" value="1"/>
</dbReference>
<dbReference type="InterPro" id="IPR032675">
    <property type="entry name" value="LRR_dom_sf"/>
</dbReference>
<evidence type="ECO:0000256" key="3">
    <source>
        <dbReference type="ARBA" id="ARBA00022989"/>
    </source>
</evidence>
<dbReference type="OMA" id="YMNIRRI"/>
<feature type="binding site" evidence="5">
    <location>
        <position position="760"/>
    </location>
    <ligand>
        <name>Zn(2+)</name>
        <dbReference type="ChEBI" id="CHEBI:29105"/>
    </ligand>
</feature>
<dbReference type="PANTHER" id="PTHR20855:SF3">
    <property type="entry name" value="LD03007P"/>
    <property type="match status" value="1"/>
</dbReference>
<keyword evidence="5" id="KW-0479">Metal-binding</keyword>
<dbReference type="GO" id="GO:0046872">
    <property type="term" value="F:metal ion binding"/>
    <property type="evidence" value="ECO:0007669"/>
    <property type="project" value="UniProtKB-KW"/>
</dbReference>
<comment type="subcellular location">
    <subcellularLocation>
        <location evidence="1">Membrane</location>
        <topology evidence="1">Multi-pass membrane protein</topology>
    </subcellularLocation>
</comment>
<dbReference type="Proteomes" id="UP000553632">
    <property type="component" value="Unassembled WGS sequence"/>
</dbReference>
<gene>
    <name evidence="8" type="ORF">FOZ63_032739</name>
</gene>
<comment type="caution">
    <text evidence="8">The sequence shown here is derived from an EMBL/GenBank/DDBJ whole genome shotgun (WGS) entry which is preliminary data.</text>
</comment>
<evidence type="ECO:0000313" key="9">
    <source>
        <dbReference type="Proteomes" id="UP000553632"/>
    </source>
</evidence>
<evidence type="ECO:0000256" key="6">
    <source>
        <dbReference type="SAM" id="MobiDB-lite"/>
    </source>
</evidence>
<keyword evidence="3 7" id="KW-1133">Transmembrane helix</keyword>
<dbReference type="Pfam" id="PF03006">
    <property type="entry name" value="HlyIII"/>
    <property type="match status" value="1"/>
</dbReference>
<feature type="binding site" evidence="5">
    <location>
        <position position="764"/>
    </location>
    <ligand>
        <name>Zn(2+)</name>
        <dbReference type="ChEBI" id="CHEBI:29105"/>
    </ligand>
</feature>
<feature type="binding site" evidence="5">
    <location>
        <position position="625"/>
    </location>
    <ligand>
        <name>Zn(2+)</name>
        <dbReference type="ChEBI" id="CHEBI:29105"/>
    </ligand>
</feature>
<keyword evidence="4 7" id="KW-0472">Membrane</keyword>
<evidence type="ECO:0000256" key="1">
    <source>
        <dbReference type="ARBA" id="ARBA00004141"/>
    </source>
</evidence>
<organism evidence="8 9">
    <name type="scientific">Perkinsus olseni</name>
    <name type="common">Perkinsus atlanticus</name>
    <dbReference type="NCBI Taxonomy" id="32597"/>
    <lineage>
        <taxon>Eukaryota</taxon>
        <taxon>Sar</taxon>
        <taxon>Alveolata</taxon>
        <taxon>Perkinsozoa</taxon>
        <taxon>Perkinsea</taxon>
        <taxon>Perkinsida</taxon>
        <taxon>Perkinsidae</taxon>
        <taxon>Perkinsus</taxon>
    </lineage>
</organism>
<evidence type="ECO:0000313" key="8">
    <source>
        <dbReference type="EMBL" id="KAF4753270.1"/>
    </source>
</evidence>
<feature type="transmembrane region" description="Helical" evidence="7">
    <location>
        <begin position="730"/>
        <end position="750"/>
    </location>
</feature>
<sequence length="798" mass="88877">MSGLGFMAMHPEMASAAYGLKERTHRGEVPDENLRLRLKIKDEDSGFSEEYRVQDAGELGPAFRLFTSAYDKTQERGHEEDGVVGKFAFTYGGKCVYSDQRPFDIKINNGDTIKAKRQTSAVPFPHHQLPPGTSVRPPSIHPPPCPPPPYPPPDVVLQCRQGPSANVKTEYIDREVEVPVTKVVHKIIEIPVPQKTVNKPVVKTVQKIVEVPQVEYVDKYVDVPVKKYVEVVKEVRVPQVVKKYVEKVVEAGRGDNLHNAGPYKRTDSRYFLASTMSSGNPLSNRDEGGRSSAESSSGIRRRRNCAMPVLTRCPECSFDEHCSKCLLDFYTGLCDAYGSKVDPAFVTALVTRWSQVVMSLRSPLDSSVMPVLQTVGEAPFVQGLHIGTHLSRGWRGEGNWIARALQIPLPHLATSLKKLDLQRLGIDGHGARQLAEGVVQLKSLKDLILSHNYLGYEDGHESVVRIVEEGPRTLHYLDISFNAIGYLNVRKIMQAVDERNKVITDGMEMNVAQQDRKEEEKETSGEIAQATTETSKHEEEEEKRRLMPFSPHSSCCCHCRVNVDGNFVVEEIWNALTHGLGVVLIVPGLIDLMVLTSNDPFRCKLAVITYMMSCTLLFAVSTLFHAFFMLDLTSRIFQVLDHSSIFVLIAGSYTPFCVLLFGNDPNGSRVMSAEWALAGVGITAHIIAVHFPNIRHSPLYVYGELILYVIMGWMALAVYDTFVTSTPVHIQYLIAGGGVTYMAGLPFYILDNIKCVPILHCVWHLFVLIAAIIHFCAVRESVIYFNSQQSMSMLGASA</sequence>
<evidence type="ECO:0000256" key="2">
    <source>
        <dbReference type="ARBA" id="ARBA00022692"/>
    </source>
</evidence>
<feature type="transmembrane region" description="Helical" evidence="7">
    <location>
        <begin position="607"/>
        <end position="630"/>
    </location>
</feature>
<accession>A0A7J6U928</accession>